<dbReference type="PANTHER" id="PTHR21109">
    <property type="entry name" value="MITOCHONDRIAL 28S RIBOSOMAL PROTEIN S21"/>
    <property type="match status" value="1"/>
</dbReference>
<evidence type="ECO:0000256" key="2">
    <source>
        <dbReference type="ARBA" id="ARBA00022980"/>
    </source>
</evidence>
<dbReference type="PROSITE" id="PS01181">
    <property type="entry name" value="RIBOSOMAL_S21"/>
    <property type="match status" value="1"/>
</dbReference>
<dbReference type="OrthoDB" id="9799244at2"/>
<dbReference type="Pfam" id="PF01165">
    <property type="entry name" value="Ribosomal_S21"/>
    <property type="match status" value="1"/>
</dbReference>
<evidence type="ECO:0000313" key="8">
    <source>
        <dbReference type="Proteomes" id="UP000240042"/>
    </source>
</evidence>
<evidence type="ECO:0000256" key="1">
    <source>
        <dbReference type="ARBA" id="ARBA00006640"/>
    </source>
</evidence>
<keyword evidence="3 5" id="KW-0687">Ribonucleoprotein</keyword>
<dbReference type="InterPro" id="IPR038380">
    <property type="entry name" value="Ribosomal_bS21_sf"/>
</dbReference>
<sequence length="70" mass="8529">MLFVEVRDGESIESAIKRFKKEVEKDGILTAEKKHRFYEKPSETRKRKKAVVQRKIEKKVRKMKQMERYT</sequence>
<organism evidence="7 8">
    <name type="scientific">Brevinema andersonii</name>
    <dbReference type="NCBI Taxonomy" id="34097"/>
    <lineage>
        <taxon>Bacteria</taxon>
        <taxon>Pseudomonadati</taxon>
        <taxon>Spirochaetota</taxon>
        <taxon>Spirochaetia</taxon>
        <taxon>Brevinematales</taxon>
        <taxon>Brevinemataceae</taxon>
        <taxon>Brevinema</taxon>
    </lineage>
</organism>
<dbReference type="Gene3D" id="1.20.5.1150">
    <property type="entry name" value="Ribosomal protein S8"/>
    <property type="match status" value="1"/>
</dbReference>
<dbReference type="Proteomes" id="UP000240042">
    <property type="component" value="Unassembled WGS sequence"/>
</dbReference>
<keyword evidence="8" id="KW-1185">Reference proteome</keyword>
<dbReference type="NCBIfam" id="TIGR00030">
    <property type="entry name" value="S21p"/>
    <property type="match status" value="1"/>
</dbReference>
<dbReference type="RefSeq" id="WP_092318252.1">
    <property type="nucleotide sequence ID" value="NZ_FOKY01000002.1"/>
</dbReference>
<name>A0A1I1DHM1_BREAD</name>
<evidence type="ECO:0000256" key="3">
    <source>
        <dbReference type="ARBA" id="ARBA00023274"/>
    </source>
</evidence>
<dbReference type="HAMAP" id="MF_00358">
    <property type="entry name" value="Ribosomal_bS21"/>
    <property type="match status" value="1"/>
</dbReference>
<comment type="similarity">
    <text evidence="1 5 6">Belongs to the bacterial ribosomal protein bS21 family.</text>
</comment>
<dbReference type="GO" id="GO:0005840">
    <property type="term" value="C:ribosome"/>
    <property type="evidence" value="ECO:0007669"/>
    <property type="project" value="UniProtKB-KW"/>
</dbReference>
<dbReference type="PRINTS" id="PR00976">
    <property type="entry name" value="RIBOSOMALS21"/>
</dbReference>
<dbReference type="InterPro" id="IPR001911">
    <property type="entry name" value="Ribosomal_bS21"/>
</dbReference>
<gene>
    <name evidence="5" type="primary">rpsU</name>
    <name evidence="7" type="ORF">SAMN02745150_00504</name>
</gene>
<accession>A0A1I1DHM1</accession>
<evidence type="ECO:0000256" key="4">
    <source>
        <dbReference type="ARBA" id="ARBA00035135"/>
    </source>
</evidence>
<dbReference type="EMBL" id="FOKY01000002">
    <property type="protein sequence ID" value="SFB73872.1"/>
    <property type="molecule type" value="Genomic_DNA"/>
</dbReference>
<evidence type="ECO:0000313" key="7">
    <source>
        <dbReference type="EMBL" id="SFB73872.1"/>
    </source>
</evidence>
<evidence type="ECO:0000256" key="6">
    <source>
        <dbReference type="RuleBase" id="RU000667"/>
    </source>
</evidence>
<dbReference type="GO" id="GO:0003735">
    <property type="term" value="F:structural constituent of ribosome"/>
    <property type="evidence" value="ECO:0007669"/>
    <property type="project" value="InterPro"/>
</dbReference>
<dbReference type="InterPro" id="IPR018278">
    <property type="entry name" value="Ribosomal_bS21_CS"/>
</dbReference>
<dbReference type="GO" id="GO:0006412">
    <property type="term" value="P:translation"/>
    <property type="evidence" value="ECO:0007669"/>
    <property type="project" value="UniProtKB-UniRule"/>
</dbReference>
<dbReference type="AlphaFoldDB" id="A0A1I1DHM1"/>
<reference evidence="8" key="1">
    <citation type="submission" date="2016-10" db="EMBL/GenBank/DDBJ databases">
        <authorList>
            <person name="Varghese N."/>
            <person name="Submissions S."/>
        </authorList>
    </citation>
    <scope>NUCLEOTIDE SEQUENCE [LARGE SCALE GENOMIC DNA]</scope>
    <source>
        <strain evidence="8">ATCC 43811</strain>
    </source>
</reference>
<proteinExistence type="inferred from homology"/>
<dbReference type="GO" id="GO:1990904">
    <property type="term" value="C:ribonucleoprotein complex"/>
    <property type="evidence" value="ECO:0007669"/>
    <property type="project" value="UniProtKB-KW"/>
</dbReference>
<protein>
    <recommendedName>
        <fullName evidence="4 5">Small ribosomal subunit protein bS21</fullName>
    </recommendedName>
</protein>
<dbReference type="STRING" id="34097.SAMN02745150_00504"/>
<keyword evidence="2 5" id="KW-0689">Ribosomal protein</keyword>
<evidence type="ECO:0000256" key="5">
    <source>
        <dbReference type="HAMAP-Rule" id="MF_00358"/>
    </source>
</evidence>
<dbReference type="PANTHER" id="PTHR21109:SF0">
    <property type="entry name" value="SMALL RIBOSOMAL SUBUNIT PROTEIN BS21M"/>
    <property type="match status" value="1"/>
</dbReference>